<accession>A0AC61DAP3</accession>
<gene>
    <name evidence="1" type="ORF">CS063_14270</name>
</gene>
<keyword evidence="2" id="KW-1185">Reference proteome</keyword>
<protein>
    <submittedName>
        <fullName evidence="1">Uncharacterized protein</fullName>
    </submittedName>
</protein>
<evidence type="ECO:0000313" key="1">
    <source>
        <dbReference type="EMBL" id="PHV69756.1"/>
    </source>
</evidence>
<dbReference type="Proteomes" id="UP000224460">
    <property type="component" value="Unassembled WGS sequence"/>
</dbReference>
<reference evidence="1" key="1">
    <citation type="submission" date="2017-10" db="EMBL/GenBank/DDBJ databases">
        <title>Genome sequence of cellulolytic Lachnospiraceae bacterium XHS1971 isolated from hotspring sediment.</title>
        <authorList>
            <person name="Vasudevan G."/>
            <person name="Joshi A.J."/>
            <person name="Hivarkar S."/>
            <person name="Lanjekar V.B."/>
            <person name="Dhakephalkar P.K."/>
            <person name="Dagar S."/>
        </authorList>
    </citation>
    <scope>NUCLEOTIDE SEQUENCE</scope>
    <source>
        <strain evidence="1">XHS1971</strain>
    </source>
</reference>
<evidence type="ECO:0000313" key="2">
    <source>
        <dbReference type="Proteomes" id="UP000224460"/>
    </source>
</evidence>
<organism evidence="1 2">
    <name type="scientific">Sporanaerobium hydrogeniformans</name>
    <dbReference type="NCBI Taxonomy" id="3072179"/>
    <lineage>
        <taxon>Bacteria</taxon>
        <taxon>Bacillati</taxon>
        <taxon>Bacillota</taxon>
        <taxon>Clostridia</taxon>
        <taxon>Lachnospirales</taxon>
        <taxon>Lachnospiraceae</taxon>
        <taxon>Sporanaerobium</taxon>
    </lineage>
</organism>
<sequence length="187" mass="20871">MKASSIAFGGILTAVSLILLYLTRLLPTNTLTLLALLSFIPPIALMEKGLKTAILVYICSSMGSLLFASPHISLLYILFFGMYGIIKGFIERINKSFVEIVLKLVVFNMTFLITFFLAQGILGIDLETIFATLLSRLASLGLHSTSSFVFIYLLLQPAFLIFDYALTLLVGYYDDYIKKYIKRGLIK</sequence>
<proteinExistence type="predicted"/>
<name>A0AC61DAP3_9FIRM</name>
<dbReference type="EMBL" id="PEDL01000019">
    <property type="protein sequence ID" value="PHV69756.1"/>
    <property type="molecule type" value="Genomic_DNA"/>
</dbReference>
<comment type="caution">
    <text evidence="1">The sequence shown here is derived from an EMBL/GenBank/DDBJ whole genome shotgun (WGS) entry which is preliminary data.</text>
</comment>